<dbReference type="Gene3D" id="3.40.50.720">
    <property type="entry name" value="NAD(P)-binding Rossmann-like Domain"/>
    <property type="match status" value="1"/>
</dbReference>
<accession>G7EAC8</accession>
<dbReference type="Proteomes" id="UP000009131">
    <property type="component" value="Unassembled WGS sequence"/>
</dbReference>
<dbReference type="PRINTS" id="PR00081">
    <property type="entry name" value="GDHRDH"/>
</dbReference>
<gene>
    <name evidence="5" type="primary">Mo06491</name>
    <name evidence="5" type="ORF">E5Q_06491</name>
</gene>
<dbReference type="eggNOG" id="KOG1208">
    <property type="taxonomic scope" value="Eukaryota"/>
</dbReference>
<dbReference type="InParanoid" id="G7EAC8"/>
<sequence length="336" mass="36144">MGKDDFRMKSKAGRDCSHNSYEHENARVLRKTKFKSLCKTFSLTVEQSEAETSFVSLYVGLKHCSHRYTEQTGLTRSTASEVKSTSLAALHAEKRRIMAHQVVLISGANQGLGWYAAKQLSSLPNWTVLLGSRDIKKGNDAVARINEGQPQAKVQAIELDVGSDESIGKAVAQITKDIGQLDVLCNNAGIAIDGKDRSMSVRDMMQQTYNVNVFGAAALTEACLPLLQKASYPRVVNVSSGLASLGSTSNTSINLIGYNTSKTAMNGVTVIHSRRLTGGRVIAVCPGFNATNLNDHNVNAGDPAEGARIIVRAIVEGKESDLQTGSYVNKSGPIAW</sequence>
<comment type="similarity">
    <text evidence="1 4">Belongs to the short-chain dehydrogenases/reductases (SDR) family.</text>
</comment>
<keyword evidence="2" id="KW-0521">NADP</keyword>
<evidence type="ECO:0000256" key="4">
    <source>
        <dbReference type="RuleBase" id="RU000363"/>
    </source>
</evidence>
<evidence type="ECO:0008006" key="7">
    <source>
        <dbReference type="Google" id="ProtNLM"/>
    </source>
</evidence>
<dbReference type="OMA" id="VADEQWS"/>
<dbReference type="AlphaFoldDB" id="G7EAC8"/>
<dbReference type="PROSITE" id="PS00061">
    <property type="entry name" value="ADH_SHORT"/>
    <property type="match status" value="1"/>
</dbReference>
<dbReference type="PANTHER" id="PTHR43490:SF99">
    <property type="entry name" value="SHORT-CHAIN DEHYDROGENASE_REDUCTASE"/>
    <property type="match status" value="1"/>
</dbReference>
<dbReference type="OrthoDB" id="9876299at2759"/>
<keyword evidence="6" id="KW-1185">Reference proteome</keyword>
<keyword evidence="3" id="KW-0560">Oxidoreductase</keyword>
<reference evidence="5 6" key="1">
    <citation type="journal article" date="2011" name="J. Gen. Appl. Microbiol.">
        <title>Draft genome sequencing of the enigmatic basidiomycete Mixia osmundae.</title>
        <authorList>
            <person name="Nishida H."/>
            <person name="Nagatsuka Y."/>
            <person name="Sugiyama J."/>
        </authorList>
    </citation>
    <scope>NUCLEOTIDE SEQUENCE [LARGE SCALE GENOMIC DNA]</scope>
    <source>
        <strain evidence="6">CBS 9802 / IAM 14324 / JCM 22182 / KY 12970</strain>
    </source>
</reference>
<name>G7EAC8_MIXOS</name>
<protein>
    <recommendedName>
        <fullName evidence="7">Ketoreductase (KR) domain-containing protein</fullName>
    </recommendedName>
</protein>
<dbReference type="EMBL" id="BABT02000234">
    <property type="protein sequence ID" value="GAA99788.1"/>
    <property type="molecule type" value="Genomic_DNA"/>
</dbReference>
<proteinExistence type="inferred from homology"/>
<reference evidence="5 6" key="2">
    <citation type="journal article" date="2012" name="Open Biol.">
        <title>Characteristics of nucleosomes and linker DNA regions on the genome of the basidiomycete Mixia osmundae revealed by mono- and dinucleosome mapping.</title>
        <authorList>
            <person name="Nishida H."/>
            <person name="Kondo S."/>
            <person name="Matsumoto T."/>
            <person name="Suzuki Y."/>
            <person name="Yoshikawa H."/>
            <person name="Taylor T.D."/>
            <person name="Sugiyama J."/>
        </authorList>
    </citation>
    <scope>NUCLEOTIDE SEQUENCE [LARGE SCALE GENOMIC DNA]</scope>
    <source>
        <strain evidence="6">CBS 9802 / IAM 14324 / JCM 22182 / KY 12970</strain>
    </source>
</reference>
<dbReference type="InterPro" id="IPR002347">
    <property type="entry name" value="SDR_fam"/>
</dbReference>
<dbReference type="STRING" id="764103.G7EAC8"/>
<dbReference type="RefSeq" id="XP_014566446.1">
    <property type="nucleotide sequence ID" value="XM_014710960.1"/>
</dbReference>
<dbReference type="HOGENOM" id="CLU_010194_9_0_1"/>
<dbReference type="GO" id="GO:0016020">
    <property type="term" value="C:membrane"/>
    <property type="evidence" value="ECO:0007669"/>
    <property type="project" value="TreeGrafter"/>
</dbReference>
<dbReference type="SUPFAM" id="SSF51735">
    <property type="entry name" value="NAD(P)-binding Rossmann-fold domains"/>
    <property type="match status" value="1"/>
</dbReference>
<evidence type="ECO:0000256" key="3">
    <source>
        <dbReference type="ARBA" id="ARBA00023002"/>
    </source>
</evidence>
<dbReference type="PRINTS" id="PR00080">
    <property type="entry name" value="SDRFAMILY"/>
</dbReference>
<evidence type="ECO:0000256" key="2">
    <source>
        <dbReference type="ARBA" id="ARBA00022857"/>
    </source>
</evidence>
<evidence type="ECO:0000313" key="5">
    <source>
        <dbReference type="EMBL" id="GAA99788.1"/>
    </source>
</evidence>
<comment type="caution">
    <text evidence="5">The sequence shown here is derived from an EMBL/GenBank/DDBJ whole genome shotgun (WGS) entry which is preliminary data.</text>
</comment>
<dbReference type="GO" id="GO:0016491">
    <property type="term" value="F:oxidoreductase activity"/>
    <property type="evidence" value="ECO:0007669"/>
    <property type="project" value="UniProtKB-KW"/>
</dbReference>
<organism evidence="5 6">
    <name type="scientific">Mixia osmundae (strain CBS 9802 / IAM 14324 / JCM 22182 / KY 12970)</name>
    <dbReference type="NCBI Taxonomy" id="764103"/>
    <lineage>
        <taxon>Eukaryota</taxon>
        <taxon>Fungi</taxon>
        <taxon>Dikarya</taxon>
        <taxon>Basidiomycota</taxon>
        <taxon>Pucciniomycotina</taxon>
        <taxon>Mixiomycetes</taxon>
        <taxon>Mixiales</taxon>
        <taxon>Mixiaceae</taxon>
        <taxon>Mixia</taxon>
    </lineage>
</organism>
<dbReference type="PANTHER" id="PTHR43490">
    <property type="entry name" value="(+)-NEOMENTHOL DEHYDROGENASE"/>
    <property type="match status" value="1"/>
</dbReference>
<dbReference type="InterPro" id="IPR020904">
    <property type="entry name" value="Sc_DH/Rdtase_CS"/>
</dbReference>
<evidence type="ECO:0000256" key="1">
    <source>
        <dbReference type="ARBA" id="ARBA00006484"/>
    </source>
</evidence>
<evidence type="ECO:0000313" key="6">
    <source>
        <dbReference type="Proteomes" id="UP000009131"/>
    </source>
</evidence>
<dbReference type="Pfam" id="PF00106">
    <property type="entry name" value="adh_short"/>
    <property type="match status" value="1"/>
</dbReference>
<dbReference type="InterPro" id="IPR036291">
    <property type="entry name" value="NAD(P)-bd_dom_sf"/>
</dbReference>